<dbReference type="EMBL" id="JACHXU010000004">
    <property type="protein sequence ID" value="MBB3205674.1"/>
    <property type="molecule type" value="Genomic_DNA"/>
</dbReference>
<dbReference type="PANTHER" id="PTHR43353">
    <property type="entry name" value="SUCCINATE-SEMIALDEHYDE DEHYDROGENASE, MITOCHONDRIAL"/>
    <property type="match status" value="1"/>
</dbReference>
<gene>
    <name evidence="7" type="ORF">FHS27_001478</name>
</gene>
<keyword evidence="2 7" id="KW-0560">Oxidoreductase</keyword>
<evidence type="ECO:0000313" key="7">
    <source>
        <dbReference type="EMBL" id="MBB3205674.1"/>
    </source>
</evidence>
<dbReference type="PANTHER" id="PTHR43353:SF3">
    <property type="entry name" value="ALDEHYDE DEHYDROGENASE-RELATED"/>
    <property type="match status" value="1"/>
</dbReference>
<feature type="domain" description="Aldehyde dehydrogenase" evidence="6">
    <location>
        <begin position="17"/>
        <end position="429"/>
    </location>
</feature>
<evidence type="ECO:0000259" key="6">
    <source>
        <dbReference type="Pfam" id="PF00171"/>
    </source>
</evidence>
<accession>A0A7W5H4T5</accession>
<proteinExistence type="inferred from homology"/>
<dbReference type="SUPFAM" id="SSF53720">
    <property type="entry name" value="ALDH-like"/>
    <property type="match status" value="1"/>
</dbReference>
<sequence>MSTVSTDVARVLIAGSWRNATPQSTFHSTDPNHNSELPQAFPVSTWEDCEAALEAADKAAAELRRVPPAKIAEFLYLYADKIEAAKDALVEAAYTETGLARSPRLGDVELPRTSNQLRAAADSCRSGNWALPTIDTKAGIRSCYRPLGPVCVFGPNNFPFAFNSVAGGDFAAAIAAGNPVIGKANSSHPETTRLLAELAHEAVVETGLPEATVQLIYRTSHADGERLVSDPRVGATGYTGSRSAGLTLKSAADRAGKPIYLELSSVNPVVITPGALVERNETIVNDFVTSVLMGTGQFCTNPGMVLLVAGDETESFISDVKDRFASTQSGTLLSPAVARSLSKSVSILTDLGADLLTGGGEPESDRCAFANTLMRIDGAKFLSDPEGFQTEAFGNASVLVVAKDIAELCDVIDHLEGNLTGCIYSKEDASEETDVEKISFVLEPKVGRILNDKMPTGVAVSAAMNHGGPYPATGHPGFTAVGVPASLLRFGKLTSFDNIRPTRLPALLQDSAPTAETMRLIDGQWRTGDVG</sequence>
<comment type="caution">
    <text evidence="7">The sequence shown here is derived from an EMBL/GenBank/DDBJ whole genome shotgun (WGS) entry which is preliminary data.</text>
</comment>
<dbReference type="EC" id="1.2.1.26" evidence="5"/>
<protein>
    <recommendedName>
        <fullName evidence="5">2,5-dioxovalerate dehydrogenase</fullName>
        <ecNumber evidence="5">1.2.1.26</ecNumber>
    </recommendedName>
</protein>
<evidence type="ECO:0000256" key="1">
    <source>
        <dbReference type="ARBA" id="ARBA00009986"/>
    </source>
</evidence>
<dbReference type="Pfam" id="PF00171">
    <property type="entry name" value="Aldedh"/>
    <property type="match status" value="1"/>
</dbReference>
<evidence type="ECO:0000256" key="4">
    <source>
        <dbReference type="ARBA" id="ARBA00051918"/>
    </source>
</evidence>
<dbReference type="InterPro" id="IPR050740">
    <property type="entry name" value="Aldehyde_DH_Superfamily"/>
</dbReference>
<dbReference type="InterPro" id="IPR044151">
    <property type="entry name" value="ALDH_KGSADH"/>
</dbReference>
<comment type="similarity">
    <text evidence="1">Belongs to the aldehyde dehydrogenase family.</text>
</comment>
<keyword evidence="8" id="KW-1185">Reference proteome</keyword>
<dbReference type="Gene3D" id="3.40.309.10">
    <property type="entry name" value="Aldehyde Dehydrogenase, Chain A, domain 2"/>
    <property type="match status" value="1"/>
</dbReference>
<dbReference type="GO" id="GO:0047533">
    <property type="term" value="F:2,5-dioxovalerate dehydrogenase (NADP+) activity"/>
    <property type="evidence" value="ECO:0007669"/>
    <property type="project" value="UniProtKB-EC"/>
</dbReference>
<organism evidence="7 8">
    <name type="scientific">Aporhodopirellula rubra</name>
    <dbReference type="NCBI Taxonomy" id="980271"/>
    <lineage>
        <taxon>Bacteria</taxon>
        <taxon>Pseudomonadati</taxon>
        <taxon>Planctomycetota</taxon>
        <taxon>Planctomycetia</taxon>
        <taxon>Pirellulales</taxon>
        <taxon>Pirellulaceae</taxon>
        <taxon>Aporhodopirellula</taxon>
    </lineage>
</organism>
<dbReference type="Proteomes" id="UP000536179">
    <property type="component" value="Unassembled WGS sequence"/>
</dbReference>
<evidence type="ECO:0000313" key="8">
    <source>
        <dbReference type="Proteomes" id="UP000536179"/>
    </source>
</evidence>
<dbReference type="CDD" id="cd07129">
    <property type="entry name" value="ALDH_KGSADH"/>
    <property type="match status" value="1"/>
</dbReference>
<dbReference type="InterPro" id="IPR016162">
    <property type="entry name" value="Ald_DH_N"/>
</dbReference>
<dbReference type="AlphaFoldDB" id="A0A7W5H4T5"/>
<evidence type="ECO:0000256" key="3">
    <source>
        <dbReference type="ARBA" id="ARBA00050769"/>
    </source>
</evidence>
<comment type="catalytic activity">
    <reaction evidence="3">
        <text>2,5-dioxopentanoate + NAD(+) + H2O = 2-oxoglutarate + NADH + 2 H(+)</text>
        <dbReference type="Rhea" id="RHEA:47152"/>
        <dbReference type="ChEBI" id="CHEBI:15377"/>
        <dbReference type="ChEBI" id="CHEBI:15378"/>
        <dbReference type="ChEBI" id="CHEBI:16810"/>
        <dbReference type="ChEBI" id="CHEBI:57540"/>
        <dbReference type="ChEBI" id="CHEBI:57945"/>
        <dbReference type="ChEBI" id="CHEBI:58136"/>
    </reaction>
</comment>
<dbReference type="Gene3D" id="3.40.605.10">
    <property type="entry name" value="Aldehyde Dehydrogenase, Chain A, domain 1"/>
    <property type="match status" value="1"/>
</dbReference>
<dbReference type="InterPro" id="IPR016161">
    <property type="entry name" value="Ald_DH/histidinol_DH"/>
</dbReference>
<dbReference type="InterPro" id="IPR016163">
    <property type="entry name" value="Ald_DH_C"/>
</dbReference>
<dbReference type="RefSeq" id="WP_184303513.1">
    <property type="nucleotide sequence ID" value="NZ_JACHXU010000004.1"/>
</dbReference>
<evidence type="ECO:0000256" key="5">
    <source>
        <dbReference type="ARBA" id="ARBA00067023"/>
    </source>
</evidence>
<dbReference type="InterPro" id="IPR015590">
    <property type="entry name" value="Aldehyde_DH_dom"/>
</dbReference>
<dbReference type="FunFam" id="3.40.605.10:FF:000037">
    <property type="entry name" value="NADP-dependent fatty aldehyde dehydrogenase"/>
    <property type="match status" value="1"/>
</dbReference>
<evidence type="ECO:0000256" key="2">
    <source>
        <dbReference type="ARBA" id="ARBA00023002"/>
    </source>
</evidence>
<reference evidence="7 8" key="1">
    <citation type="submission" date="2020-08" db="EMBL/GenBank/DDBJ databases">
        <title>Genomic Encyclopedia of Type Strains, Phase III (KMG-III): the genomes of soil and plant-associated and newly described type strains.</title>
        <authorList>
            <person name="Whitman W."/>
        </authorList>
    </citation>
    <scope>NUCLEOTIDE SEQUENCE [LARGE SCALE GENOMIC DNA]</scope>
    <source>
        <strain evidence="7 8">CECT 8075</strain>
    </source>
</reference>
<comment type="catalytic activity">
    <reaction evidence="4">
        <text>2,5-dioxopentanoate + NADP(+) + H2O = 2-oxoglutarate + NADPH + 2 H(+)</text>
        <dbReference type="Rhea" id="RHEA:11296"/>
        <dbReference type="ChEBI" id="CHEBI:15377"/>
        <dbReference type="ChEBI" id="CHEBI:15378"/>
        <dbReference type="ChEBI" id="CHEBI:16810"/>
        <dbReference type="ChEBI" id="CHEBI:57783"/>
        <dbReference type="ChEBI" id="CHEBI:58136"/>
        <dbReference type="ChEBI" id="CHEBI:58349"/>
        <dbReference type="EC" id="1.2.1.26"/>
    </reaction>
</comment>
<name>A0A7W5H4T5_9BACT</name>